<dbReference type="AlphaFoldDB" id="A6K6A3"/>
<reference evidence="1 2" key="1">
    <citation type="submission" date="2005-07" db="EMBL/GenBank/DDBJ databases">
        <authorList>
            <person name="Mural R.J."/>
            <person name="Li P.W."/>
            <person name="Adams M.D."/>
            <person name="Amanatides P.G."/>
            <person name="Baden-Tillson H."/>
            <person name="Barnstead M."/>
            <person name="Chin S.H."/>
            <person name="Dew I."/>
            <person name="Evans C.A."/>
            <person name="Ferriera S."/>
            <person name="Flanigan M."/>
            <person name="Fosler C."/>
            <person name="Glodek A."/>
            <person name="Gu Z."/>
            <person name="Holt R.A."/>
            <person name="Jennings D."/>
            <person name="Kraft C.L."/>
            <person name="Lu F."/>
            <person name="Nguyen T."/>
            <person name="Nusskern D.R."/>
            <person name="Pfannkoch C.M."/>
            <person name="Sitter C."/>
            <person name="Sutton G.G."/>
            <person name="Venter J.C."/>
            <person name="Wang Z."/>
            <person name="Woodage T."/>
            <person name="Zheng X.H."/>
            <person name="Zhong F."/>
        </authorList>
    </citation>
    <scope>NUCLEOTIDE SEQUENCE [LARGE SCALE GENOMIC DNA]</scope>
    <source>
        <strain>BN</strain>
        <strain evidence="2">Sprague-Dawley</strain>
    </source>
</reference>
<proteinExistence type="predicted"/>
<protein>
    <submittedName>
        <fullName evidence="1">RCG52172</fullName>
    </submittedName>
</protein>
<evidence type="ECO:0000313" key="2">
    <source>
        <dbReference type="Proteomes" id="UP000234681"/>
    </source>
</evidence>
<dbReference type="EMBL" id="CH474023">
    <property type="protein sequence ID" value="EDL85263.1"/>
    <property type="molecule type" value="Genomic_DNA"/>
</dbReference>
<accession>A6K6A3</accession>
<name>A6K6A3_RAT</name>
<organism evidence="1 2">
    <name type="scientific">Rattus norvegicus</name>
    <name type="common">Rat</name>
    <dbReference type="NCBI Taxonomy" id="10116"/>
    <lineage>
        <taxon>Eukaryota</taxon>
        <taxon>Metazoa</taxon>
        <taxon>Chordata</taxon>
        <taxon>Craniata</taxon>
        <taxon>Vertebrata</taxon>
        <taxon>Euteleostomi</taxon>
        <taxon>Mammalia</taxon>
        <taxon>Eutheria</taxon>
        <taxon>Euarchontoglires</taxon>
        <taxon>Glires</taxon>
        <taxon>Rodentia</taxon>
        <taxon>Myomorpha</taxon>
        <taxon>Muroidea</taxon>
        <taxon>Muridae</taxon>
        <taxon>Murinae</taxon>
        <taxon>Rattus</taxon>
    </lineage>
</organism>
<sequence length="67" mass="7153">MISSLNPDPACIHSAPSPGIPFCHSGTPKQEVVKGGECLQTRSHDLYLPDLWKLPKVPYAGGLVKGL</sequence>
<gene>
    <name evidence="1" type="ORF">rCG_52172</name>
</gene>
<evidence type="ECO:0000313" key="1">
    <source>
        <dbReference type="EMBL" id="EDL85263.1"/>
    </source>
</evidence>
<dbReference type="Proteomes" id="UP000234681">
    <property type="component" value="Chromosome 15"/>
</dbReference>